<feature type="chain" id="PRO_5045103562" evidence="2">
    <location>
        <begin position="24"/>
        <end position="413"/>
    </location>
</feature>
<reference evidence="4" key="1">
    <citation type="journal article" date="2019" name="Int. J. Syst. Evol. Microbiol.">
        <title>The Global Catalogue of Microorganisms (GCM) 10K type strain sequencing project: providing services to taxonomists for standard genome sequencing and annotation.</title>
        <authorList>
            <consortium name="The Broad Institute Genomics Platform"/>
            <consortium name="The Broad Institute Genome Sequencing Center for Infectious Disease"/>
            <person name="Wu L."/>
            <person name="Ma J."/>
        </authorList>
    </citation>
    <scope>NUCLEOTIDE SEQUENCE [LARGE SCALE GENOMIC DNA]</scope>
    <source>
        <strain evidence="4">CECT 7649</strain>
    </source>
</reference>
<proteinExistence type="predicted"/>
<name>A0ABW2P974_9ACTN</name>
<keyword evidence="4" id="KW-1185">Reference proteome</keyword>
<sequence>MGTTLRWPLAVACLALALAPACAGDQDGAPPARAATSTATGAGSPGGAATTGPSPAATGRTAASPHWKLFAGARLGGAAALLDVAASGPRDAWAVGYKDGAEDSEGRPALQHWDGTRWTETPEGAGDAGRLLGVSAAGARDVWVVGAGDSPYAAHWDGTRWTPRHPYGVAEEYVLSDVAAHGGHAWLAGRNTTQGVITEWTGRGFRNALRADGYFTAVTATTGHVWAVGNDAAAPDAQGGPMIWHGSAVSGTAIQSWQRARTPAIPGGVLRGVWTAGPDDVWAVGAVTAPGGGPRTPRTPLVLHWDGLAWRSVEVPVPGGALDGVTGSGPGDVWISGVDADHSGQALFLHFDGTGWSRSYGPLVREHREGQQYEESDDVRRTGIARVPGAGGLWAVGSVGAGDEEDDFILRHR</sequence>
<keyword evidence="2" id="KW-0732">Signal</keyword>
<evidence type="ECO:0000313" key="3">
    <source>
        <dbReference type="EMBL" id="MFC7384570.1"/>
    </source>
</evidence>
<gene>
    <name evidence="3" type="ORF">ACFQSB_20325</name>
</gene>
<evidence type="ECO:0000313" key="4">
    <source>
        <dbReference type="Proteomes" id="UP001596496"/>
    </source>
</evidence>
<dbReference type="RefSeq" id="WP_380828383.1">
    <property type="nucleotide sequence ID" value="NZ_JBHTCG010000013.1"/>
</dbReference>
<dbReference type="EMBL" id="JBHTCG010000013">
    <property type="protein sequence ID" value="MFC7384570.1"/>
    <property type="molecule type" value="Genomic_DNA"/>
</dbReference>
<organism evidence="3 4">
    <name type="scientific">Sphaerisporangium rhizosphaerae</name>
    <dbReference type="NCBI Taxonomy" id="2269375"/>
    <lineage>
        <taxon>Bacteria</taxon>
        <taxon>Bacillati</taxon>
        <taxon>Actinomycetota</taxon>
        <taxon>Actinomycetes</taxon>
        <taxon>Streptosporangiales</taxon>
        <taxon>Streptosporangiaceae</taxon>
        <taxon>Sphaerisporangium</taxon>
    </lineage>
</organism>
<dbReference type="Proteomes" id="UP001596496">
    <property type="component" value="Unassembled WGS sequence"/>
</dbReference>
<comment type="caution">
    <text evidence="3">The sequence shown here is derived from an EMBL/GenBank/DDBJ whole genome shotgun (WGS) entry which is preliminary data.</text>
</comment>
<accession>A0ABW2P974</accession>
<feature type="signal peptide" evidence="2">
    <location>
        <begin position="1"/>
        <end position="23"/>
    </location>
</feature>
<feature type="region of interest" description="Disordered" evidence="1">
    <location>
        <begin position="25"/>
        <end position="61"/>
    </location>
</feature>
<protein>
    <submittedName>
        <fullName evidence="3">Uncharacterized protein</fullName>
    </submittedName>
</protein>
<evidence type="ECO:0000256" key="2">
    <source>
        <dbReference type="SAM" id="SignalP"/>
    </source>
</evidence>
<evidence type="ECO:0000256" key="1">
    <source>
        <dbReference type="SAM" id="MobiDB-lite"/>
    </source>
</evidence>